<dbReference type="GO" id="GO:0046914">
    <property type="term" value="F:transition metal ion binding"/>
    <property type="evidence" value="ECO:0007669"/>
    <property type="project" value="InterPro"/>
</dbReference>
<dbReference type="PROSITE" id="PS50944">
    <property type="entry name" value="HTH_DTXR"/>
    <property type="match status" value="1"/>
</dbReference>
<keyword evidence="4" id="KW-0804">Transcription</keyword>
<evidence type="ECO:0000259" key="5">
    <source>
        <dbReference type="PROSITE" id="PS50944"/>
    </source>
</evidence>
<evidence type="ECO:0000256" key="1">
    <source>
        <dbReference type="ARBA" id="ARBA00007871"/>
    </source>
</evidence>
<comment type="caution">
    <text evidence="6">The sequence shown here is derived from an EMBL/GenBank/DDBJ whole genome shotgun (WGS) entry which is preliminary data.</text>
</comment>
<dbReference type="GO" id="GO:0046983">
    <property type="term" value="F:protein dimerization activity"/>
    <property type="evidence" value="ECO:0007669"/>
    <property type="project" value="InterPro"/>
</dbReference>
<evidence type="ECO:0000256" key="3">
    <source>
        <dbReference type="ARBA" id="ARBA00023125"/>
    </source>
</evidence>
<dbReference type="AlphaFoldDB" id="A0A7C0X2E2"/>
<dbReference type="InterPro" id="IPR036388">
    <property type="entry name" value="WH-like_DNA-bd_sf"/>
</dbReference>
<dbReference type="GO" id="GO:0003700">
    <property type="term" value="F:DNA-binding transcription factor activity"/>
    <property type="evidence" value="ECO:0007669"/>
    <property type="project" value="InterPro"/>
</dbReference>
<gene>
    <name evidence="6" type="primary">mntR</name>
    <name evidence="6" type="ORF">ENG09_01770</name>
    <name evidence="7" type="ORF">ENI32_07520</name>
</gene>
<feature type="domain" description="HTH dtxR-type" evidence="5">
    <location>
        <begin position="1"/>
        <end position="63"/>
    </location>
</feature>
<dbReference type="PANTHER" id="PTHR33238:SF7">
    <property type="entry name" value="IRON-DEPENDENT TRANSCRIPTIONAL REGULATOR"/>
    <property type="match status" value="1"/>
</dbReference>
<keyword evidence="2" id="KW-0805">Transcription regulation</keyword>
<reference evidence="6" key="1">
    <citation type="journal article" date="2020" name="mSystems">
        <title>Genome- and Community-Level Interaction Insights into Carbon Utilization and Element Cycling Functions of Hydrothermarchaeota in Hydrothermal Sediment.</title>
        <authorList>
            <person name="Zhou Z."/>
            <person name="Liu Y."/>
            <person name="Xu W."/>
            <person name="Pan J."/>
            <person name="Luo Z.H."/>
            <person name="Li M."/>
        </authorList>
    </citation>
    <scope>NUCLEOTIDE SEQUENCE [LARGE SCALE GENOMIC DNA]</scope>
    <source>
        <strain evidence="6">HyVt-185</strain>
        <strain evidence="7">HyVt-386</strain>
    </source>
</reference>
<organism evidence="6">
    <name type="scientific">Candidatus Syntropharchaeum butanivorans</name>
    <dbReference type="NCBI Taxonomy" id="1839936"/>
    <lineage>
        <taxon>Archaea</taxon>
        <taxon>Methanobacteriati</taxon>
        <taxon>Methanobacteriota</taxon>
        <taxon>Stenosarchaea group</taxon>
        <taxon>Methanomicrobia</taxon>
        <taxon>Methanosarcinales</taxon>
        <taxon>ANME-2 cluster</taxon>
        <taxon>Candidatus Syntropharchaeum</taxon>
    </lineage>
</organism>
<dbReference type="InterPro" id="IPR022687">
    <property type="entry name" value="HTH_DTXR"/>
</dbReference>
<dbReference type="Proteomes" id="UP000885936">
    <property type="component" value="Unassembled WGS sequence"/>
</dbReference>
<dbReference type="Proteomes" id="UP000885863">
    <property type="component" value="Unassembled WGS sequence"/>
</dbReference>
<dbReference type="SMART" id="SM00529">
    <property type="entry name" value="HTH_DTXR"/>
    <property type="match status" value="1"/>
</dbReference>
<sequence>MTSRGTEDYLEAIYELIQEKGYARAVDIARRLNVRPPSVTEMVQRLGNSGFLIYERYRGITLTEEGERVARSVLKRHNLLFDFLTLLGVDKEVAEQDACEIEHHLHPESIEAIATLLTLLRTPVGERVLEELYSIQGEGGED</sequence>
<dbReference type="InterPro" id="IPR036390">
    <property type="entry name" value="WH_DNA-bd_sf"/>
</dbReference>
<dbReference type="FunFam" id="1.10.10.10:FF:000189">
    <property type="entry name" value="HTH-type transcriptional regulator MntR"/>
    <property type="match status" value="1"/>
</dbReference>
<dbReference type="GO" id="GO:0003677">
    <property type="term" value="F:DNA binding"/>
    <property type="evidence" value="ECO:0007669"/>
    <property type="project" value="UniProtKB-KW"/>
</dbReference>
<dbReference type="EMBL" id="DQZR01000072">
    <property type="protein sequence ID" value="HDM35971.1"/>
    <property type="molecule type" value="Genomic_DNA"/>
</dbReference>
<evidence type="ECO:0000256" key="4">
    <source>
        <dbReference type="ARBA" id="ARBA00023163"/>
    </source>
</evidence>
<dbReference type="Gene3D" id="1.10.60.10">
    <property type="entry name" value="Iron dependent repressor, metal binding and dimerisation domain"/>
    <property type="match status" value="1"/>
</dbReference>
<name>A0A7C0X2E2_9EURY</name>
<dbReference type="SUPFAM" id="SSF47979">
    <property type="entry name" value="Iron-dependent repressor protein, dimerization domain"/>
    <property type="match status" value="1"/>
</dbReference>
<dbReference type="EMBL" id="DRIE01000123">
    <property type="protein sequence ID" value="HEC57702.1"/>
    <property type="molecule type" value="Genomic_DNA"/>
</dbReference>
<dbReference type="PANTHER" id="PTHR33238">
    <property type="entry name" value="IRON (METAL) DEPENDENT REPRESSOR, DTXR FAMILY"/>
    <property type="match status" value="1"/>
</dbReference>
<dbReference type="InterPro" id="IPR036421">
    <property type="entry name" value="Fe_dep_repressor_sf"/>
</dbReference>
<dbReference type="NCBIfam" id="NF003025">
    <property type="entry name" value="PRK03902.1"/>
    <property type="match status" value="1"/>
</dbReference>
<dbReference type="Pfam" id="PF02742">
    <property type="entry name" value="Fe_dep_repr_C"/>
    <property type="match status" value="1"/>
</dbReference>
<proteinExistence type="inferred from homology"/>
<evidence type="ECO:0000313" key="6">
    <source>
        <dbReference type="EMBL" id="HDM35971.1"/>
    </source>
</evidence>
<protein>
    <submittedName>
        <fullName evidence="6">Transcriptional regulator MntR</fullName>
    </submittedName>
</protein>
<dbReference type="Pfam" id="PF01325">
    <property type="entry name" value="Fe_dep_repress"/>
    <property type="match status" value="1"/>
</dbReference>
<dbReference type="InterPro" id="IPR050536">
    <property type="entry name" value="DtxR_MntR_Metal-Reg"/>
</dbReference>
<evidence type="ECO:0000313" key="7">
    <source>
        <dbReference type="EMBL" id="HEC57702.1"/>
    </source>
</evidence>
<dbReference type="InterPro" id="IPR001367">
    <property type="entry name" value="Fe_dep_repressor"/>
</dbReference>
<accession>A0A7C0X2E2</accession>
<comment type="similarity">
    <text evidence="1">Belongs to the DtxR/MntR family.</text>
</comment>
<keyword evidence="3" id="KW-0238">DNA-binding</keyword>
<dbReference type="SUPFAM" id="SSF46785">
    <property type="entry name" value="Winged helix' DNA-binding domain"/>
    <property type="match status" value="1"/>
</dbReference>
<dbReference type="Gene3D" id="1.10.10.10">
    <property type="entry name" value="Winged helix-like DNA-binding domain superfamily/Winged helix DNA-binding domain"/>
    <property type="match status" value="1"/>
</dbReference>
<dbReference type="InterPro" id="IPR022689">
    <property type="entry name" value="Iron_dep_repressor"/>
</dbReference>
<evidence type="ECO:0000256" key="2">
    <source>
        <dbReference type="ARBA" id="ARBA00023015"/>
    </source>
</evidence>